<dbReference type="EMBL" id="CP047121">
    <property type="protein sequence ID" value="QHB53344.1"/>
    <property type="molecule type" value="Genomic_DNA"/>
</dbReference>
<proteinExistence type="predicted"/>
<dbReference type="SUPFAM" id="SSF88697">
    <property type="entry name" value="PUA domain-like"/>
    <property type="match status" value="1"/>
</dbReference>
<protein>
    <submittedName>
        <fullName evidence="2">ASCH domain-containing protein</fullName>
    </submittedName>
</protein>
<evidence type="ECO:0000313" key="3">
    <source>
        <dbReference type="Proteomes" id="UP000465035"/>
    </source>
</evidence>
<dbReference type="Pfam" id="PF04266">
    <property type="entry name" value="ASCH"/>
    <property type="match status" value="1"/>
</dbReference>
<dbReference type="InterPro" id="IPR015947">
    <property type="entry name" value="PUA-like_sf"/>
</dbReference>
<sequence length="169" mass="19350">MREPYAWEIIMGDKTIEYRTWLPGKVSTFLLVSTATPSVTDFGWGLPNGYALAIIKIDAVSDNKSHGSYSWHVSVENLVKPFPVKGRLHFYQVDDAKIETLPHLLDSLMVYREDKGSKKNGNFVEQYVNPLLKIGYGQMPKKYQKIIQRTGDWHVAAETWYKSRNSGTH</sequence>
<organism evidence="2 3">
    <name type="scientific">Lentilactobacillus hilgardii</name>
    <name type="common">Lactobacillus hilgardii</name>
    <dbReference type="NCBI Taxonomy" id="1588"/>
    <lineage>
        <taxon>Bacteria</taxon>
        <taxon>Bacillati</taxon>
        <taxon>Bacillota</taxon>
        <taxon>Bacilli</taxon>
        <taxon>Lactobacillales</taxon>
        <taxon>Lactobacillaceae</taxon>
        <taxon>Lentilactobacillus</taxon>
    </lineage>
</organism>
<feature type="domain" description="ASCH" evidence="1">
    <location>
        <begin position="1"/>
        <end position="62"/>
    </location>
</feature>
<evidence type="ECO:0000259" key="1">
    <source>
        <dbReference type="Pfam" id="PF04266"/>
    </source>
</evidence>
<dbReference type="AlphaFoldDB" id="A0A6P1EH78"/>
<accession>A0A6P1EH78</accession>
<evidence type="ECO:0000313" key="2">
    <source>
        <dbReference type="EMBL" id="QHB53344.1"/>
    </source>
</evidence>
<name>A0A6P1EH78_LENHI</name>
<gene>
    <name evidence="2" type="ORF">GQR93_02310</name>
</gene>
<reference evidence="2 3" key="1">
    <citation type="submission" date="2019-12" db="EMBL/GenBank/DDBJ databases">
        <title>Lactobacillus hilgardii FLUB.</title>
        <authorList>
            <person name="Gustaw K."/>
        </authorList>
    </citation>
    <scope>NUCLEOTIDE SEQUENCE [LARGE SCALE GENOMIC DNA]</scope>
    <source>
        <strain evidence="2 3">FLUB</strain>
    </source>
</reference>
<dbReference type="Proteomes" id="UP000465035">
    <property type="component" value="Chromosome"/>
</dbReference>
<dbReference type="InterPro" id="IPR007374">
    <property type="entry name" value="ASCH_domain"/>
</dbReference>